<dbReference type="Proteomes" id="UP001214553">
    <property type="component" value="Chromosome"/>
</dbReference>
<protein>
    <recommendedName>
        <fullName evidence="4">ATP-grasp target RiPP</fullName>
    </recommendedName>
</protein>
<evidence type="ECO:0000313" key="3">
    <source>
        <dbReference type="Proteomes" id="UP001214553"/>
    </source>
</evidence>
<dbReference type="RefSeq" id="WP_275276821.1">
    <property type="nucleotide sequence ID" value="NZ_CP119108.1"/>
</dbReference>
<evidence type="ECO:0000256" key="1">
    <source>
        <dbReference type="SAM" id="MobiDB-lite"/>
    </source>
</evidence>
<keyword evidence="3" id="KW-1185">Reference proteome</keyword>
<evidence type="ECO:0008006" key="4">
    <source>
        <dbReference type="Google" id="ProtNLM"/>
    </source>
</evidence>
<proteinExistence type="predicted"/>
<feature type="compositionally biased region" description="Polar residues" evidence="1">
    <location>
        <begin position="41"/>
        <end position="51"/>
    </location>
</feature>
<feature type="region of interest" description="Disordered" evidence="1">
    <location>
        <begin position="1"/>
        <end position="76"/>
    </location>
</feature>
<gene>
    <name evidence="2" type="ORF">PU630_09415</name>
</gene>
<evidence type="ECO:0000313" key="2">
    <source>
        <dbReference type="EMBL" id="WEG07482.1"/>
    </source>
</evidence>
<name>A0ABY8BUI6_9MICO</name>
<organism evidence="2 3">
    <name type="scientific">Microbacterium horticulturae</name>
    <dbReference type="NCBI Taxonomy" id="3028316"/>
    <lineage>
        <taxon>Bacteria</taxon>
        <taxon>Bacillati</taxon>
        <taxon>Actinomycetota</taxon>
        <taxon>Actinomycetes</taxon>
        <taxon>Micrococcales</taxon>
        <taxon>Microbacteriaceae</taxon>
        <taxon>Microbacterium</taxon>
    </lineage>
</organism>
<accession>A0ABY8BUI6</accession>
<dbReference type="EMBL" id="CP119108">
    <property type="protein sequence ID" value="WEG07482.1"/>
    <property type="molecule type" value="Genomic_DNA"/>
</dbReference>
<reference evidence="2 3" key="1">
    <citation type="submission" date="2023-03" db="EMBL/GenBank/DDBJ databases">
        <title>Genome sequence of Microbacterium sp. KACC 23027.</title>
        <authorList>
            <person name="Kim S."/>
            <person name="Heo J."/>
            <person name="Kwon S.-W."/>
        </authorList>
    </citation>
    <scope>NUCLEOTIDE SEQUENCE [LARGE SCALE GENOMIC DNA]</scope>
    <source>
        <strain evidence="2 3">KACC 23027</strain>
    </source>
</reference>
<sequence length="76" mass="7640">MGLFASQPENPFEWAGLPSEPLGPHNDAELLETPPVDPYAISTSGGSTSIANDVVDAAPGDTAGQDGDVAATGDDD</sequence>